<dbReference type="InterPro" id="IPR012341">
    <property type="entry name" value="6hp_glycosidase-like_sf"/>
</dbReference>
<sequence length="902" mass="97773">MLRPFSDFCFLISSALYVAAVAPAGPWDAFNYAPSSKTVFPVEVISSIGDVEVTVEDTTNSMTLANQGSYVTLDFLKEVGGLLSFTVDAASENTSLALSFSESPLFISPHQSDDACHSNPFMNGDGAQILSLPTPSGKVTQTLAQQRGGFRYLAISTTTDDPVSISDVLVNITFMPHWNDLRAYSGYFFAHDPVFGDPDFLTKLWYSGAYTVQTNTIDPNQARSCAGTSGWDNSGNAGPVSGPVLVDGAKRDRTVWPGDMGISTHTQLVSTNDLLATKNSLIVMFSTQDPSTGSLQYSGPPINAQGSDTYISWSLIGAHNYFLYTGDLEFIRTIWTNYTYALDFLQSQVDATGLMNVPAAFANDWGRDGEEGHNSAVNALLYRITAADLASRLGESSLSTAYLTNASSVKSAFNEILWDSSAGMFRDNENTSLHPQDGNSLAVLYNVTANASQNVAISEGLTSFWTPIGPVSPELPDIITPFVGGFEVQAYFVAEQGERALDLLRQEWGYMLYTNISVQSTLLEGFTSNGSLSYRIGPAARYNVSDPSYTSHAHGWSTGPTSALTFFVLGLTLTSPQGSSWSVAPVLSGLQSAEGGFETSLGWFGVKWNVSSTNDFTLVIEAPLGTVGTVRLPSSTDFMVDASGSQLLAEQPLSSTGAGGEDLSVSELSLSDRTVTFAKSKDPPTPPQEGAIEDGDVESKRASDRTRENKLQSDLFILKKLNASMTLFNEALDNTGSANERIARQLAQTDQLLNKYIKTLSRTEDFARLIFDDEWYGADADEDIIMHERREAEEKARREAEERALAARRERERLERETQARHQQEEKERLERERAERLAARGGIRGVRGTRASMRGMRGAAVVTRAAPAAGRGRIAVQTTTGRPTTTAGRASAIPGRGVRRS</sequence>
<dbReference type="PANTHER" id="PTHR34987">
    <property type="entry name" value="C, PUTATIVE (AFU_ORTHOLOGUE AFUA_3G02880)-RELATED"/>
    <property type="match status" value="1"/>
</dbReference>
<name>A0A284QML0_ARMOS</name>
<feature type="region of interest" description="Disordered" evidence="1">
    <location>
        <begin position="677"/>
        <end position="706"/>
    </location>
</feature>
<dbReference type="GO" id="GO:0072686">
    <property type="term" value="C:mitotic spindle"/>
    <property type="evidence" value="ECO:0007669"/>
    <property type="project" value="InterPro"/>
</dbReference>
<dbReference type="GO" id="GO:0003824">
    <property type="term" value="F:catalytic activity"/>
    <property type="evidence" value="ECO:0007669"/>
    <property type="project" value="UniProtKB-ARBA"/>
</dbReference>
<evidence type="ECO:0000313" key="6">
    <source>
        <dbReference type="Proteomes" id="UP000219338"/>
    </source>
</evidence>
<dbReference type="Proteomes" id="UP000219338">
    <property type="component" value="Unassembled WGS sequence"/>
</dbReference>
<dbReference type="AlphaFoldDB" id="A0A284QML0"/>
<feature type="compositionally biased region" description="Low complexity" evidence="1">
    <location>
        <begin position="865"/>
        <end position="891"/>
    </location>
</feature>
<protein>
    <submittedName>
        <fullName evidence="5">Uncharacterized protein</fullName>
    </submittedName>
</protein>
<feature type="region of interest" description="Disordered" evidence="1">
    <location>
        <begin position="865"/>
        <end position="902"/>
    </location>
</feature>
<proteinExistence type="predicted"/>
<feature type="region of interest" description="Disordered" evidence="1">
    <location>
        <begin position="809"/>
        <end position="834"/>
    </location>
</feature>
<evidence type="ECO:0000313" key="5">
    <source>
        <dbReference type="EMBL" id="SJK97694.1"/>
    </source>
</evidence>
<dbReference type="InterPro" id="IPR013960">
    <property type="entry name" value="DASH_Duo1"/>
</dbReference>
<organism evidence="5 6">
    <name type="scientific">Armillaria ostoyae</name>
    <name type="common">Armillaria root rot fungus</name>
    <dbReference type="NCBI Taxonomy" id="47428"/>
    <lineage>
        <taxon>Eukaryota</taxon>
        <taxon>Fungi</taxon>
        <taxon>Dikarya</taxon>
        <taxon>Basidiomycota</taxon>
        <taxon>Agaricomycotina</taxon>
        <taxon>Agaricomycetes</taxon>
        <taxon>Agaricomycetidae</taxon>
        <taxon>Agaricales</taxon>
        <taxon>Marasmiineae</taxon>
        <taxon>Physalacriaceae</taxon>
        <taxon>Armillaria</taxon>
    </lineage>
</organism>
<dbReference type="GO" id="GO:0042729">
    <property type="term" value="C:DASH complex"/>
    <property type="evidence" value="ECO:0007669"/>
    <property type="project" value="InterPro"/>
</dbReference>
<gene>
    <name evidence="5" type="ORF">ARMOST_00947</name>
</gene>
<dbReference type="SUPFAM" id="SSF48208">
    <property type="entry name" value="Six-hairpin glycosidases"/>
    <property type="match status" value="1"/>
</dbReference>
<dbReference type="GO" id="GO:0005975">
    <property type="term" value="P:carbohydrate metabolic process"/>
    <property type="evidence" value="ECO:0007669"/>
    <property type="project" value="InterPro"/>
</dbReference>
<dbReference type="STRING" id="47428.A0A284QML0"/>
<dbReference type="EMBL" id="FUEG01000001">
    <property type="protein sequence ID" value="SJK97694.1"/>
    <property type="molecule type" value="Genomic_DNA"/>
</dbReference>
<dbReference type="Pfam" id="PF17390">
    <property type="entry name" value="Bac_rhamnosid_C"/>
    <property type="match status" value="1"/>
</dbReference>
<dbReference type="Gene3D" id="2.60.420.10">
    <property type="entry name" value="Maltose phosphorylase, domain 3"/>
    <property type="match status" value="1"/>
</dbReference>
<dbReference type="PANTHER" id="PTHR34987:SF6">
    <property type="entry name" value="ALPHA-L-RHAMNOSIDASE SIX-HAIRPIN GLYCOSIDASE DOMAIN-CONTAINING PROTEIN"/>
    <property type="match status" value="1"/>
</dbReference>
<evidence type="ECO:0000256" key="1">
    <source>
        <dbReference type="SAM" id="MobiDB-lite"/>
    </source>
</evidence>
<feature type="compositionally biased region" description="Basic and acidic residues" evidence="1">
    <location>
        <begin position="697"/>
        <end position="706"/>
    </location>
</feature>
<dbReference type="Pfam" id="PF08651">
    <property type="entry name" value="DASH_Duo1"/>
    <property type="match status" value="1"/>
</dbReference>
<feature type="domain" description="Alpha-L-rhamnosidase C-terminal" evidence="4">
    <location>
        <begin position="581"/>
        <end position="637"/>
    </location>
</feature>
<accession>A0A284QML0</accession>
<feature type="chain" id="PRO_5013103271" evidence="2">
    <location>
        <begin position="21"/>
        <end position="902"/>
    </location>
</feature>
<keyword evidence="2" id="KW-0732">Signal</keyword>
<dbReference type="InterPro" id="IPR035396">
    <property type="entry name" value="Bac_rhamnosid6H"/>
</dbReference>
<dbReference type="OrthoDB" id="5599235at2759"/>
<feature type="domain" description="Alpha-L-rhamnosidase six-hairpin glycosidase" evidence="3">
    <location>
        <begin position="244"/>
        <end position="455"/>
    </location>
</feature>
<dbReference type="InterPro" id="IPR035398">
    <property type="entry name" value="Bac_rhamnosid_C"/>
</dbReference>
<evidence type="ECO:0000259" key="3">
    <source>
        <dbReference type="Pfam" id="PF17389"/>
    </source>
</evidence>
<keyword evidence="6" id="KW-1185">Reference proteome</keyword>
<dbReference type="Pfam" id="PF17389">
    <property type="entry name" value="Bac_rhamnosid6H"/>
    <property type="match status" value="1"/>
</dbReference>
<evidence type="ECO:0000259" key="4">
    <source>
        <dbReference type="Pfam" id="PF17390"/>
    </source>
</evidence>
<dbReference type="GO" id="GO:0000278">
    <property type="term" value="P:mitotic cell cycle"/>
    <property type="evidence" value="ECO:0007669"/>
    <property type="project" value="InterPro"/>
</dbReference>
<evidence type="ECO:0000256" key="2">
    <source>
        <dbReference type="SAM" id="SignalP"/>
    </source>
</evidence>
<dbReference type="InterPro" id="IPR008928">
    <property type="entry name" value="6-hairpin_glycosidase_sf"/>
</dbReference>
<dbReference type="Gene3D" id="1.50.10.10">
    <property type="match status" value="1"/>
</dbReference>
<reference evidence="6" key="1">
    <citation type="journal article" date="2017" name="Nat. Ecol. Evol.">
        <title>Genome expansion and lineage-specific genetic innovations in the forest pathogenic fungi Armillaria.</title>
        <authorList>
            <person name="Sipos G."/>
            <person name="Prasanna A.N."/>
            <person name="Walter M.C."/>
            <person name="O'Connor E."/>
            <person name="Balint B."/>
            <person name="Krizsan K."/>
            <person name="Kiss B."/>
            <person name="Hess J."/>
            <person name="Varga T."/>
            <person name="Slot J."/>
            <person name="Riley R."/>
            <person name="Boka B."/>
            <person name="Rigling D."/>
            <person name="Barry K."/>
            <person name="Lee J."/>
            <person name="Mihaltcheva S."/>
            <person name="LaButti K."/>
            <person name="Lipzen A."/>
            <person name="Waldron R."/>
            <person name="Moloney N.M."/>
            <person name="Sperisen C."/>
            <person name="Kredics L."/>
            <person name="Vagvoelgyi C."/>
            <person name="Patrignani A."/>
            <person name="Fitzpatrick D."/>
            <person name="Nagy I."/>
            <person name="Doyle S."/>
            <person name="Anderson J.B."/>
            <person name="Grigoriev I.V."/>
            <person name="Gueldener U."/>
            <person name="Muensterkoetter M."/>
            <person name="Nagy L.G."/>
        </authorList>
    </citation>
    <scope>NUCLEOTIDE SEQUENCE [LARGE SCALE GENOMIC DNA]</scope>
    <source>
        <strain evidence="6">C18/9</strain>
    </source>
</reference>
<feature type="signal peptide" evidence="2">
    <location>
        <begin position="1"/>
        <end position="20"/>
    </location>
</feature>
<dbReference type="OMA" id="GYFHCDD"/>